<accession>A0A0P7A8D6</accession>
<organism evidence="3 4">
    <name type="scientific">Croceitalea dokdonensis DOKDO 023</name>
    <dbReference type="NCBI Taxonomy" id="1300341"/>
    <lineage>
        <taxon>Bacteria</taxon>
        <taxon>Pseudomonadati</taxon>
        <taxon>Bacteroidota</taxon>
        <taxon>Flavobacteriia</taxon>
        <taxon>Flavobacteriales</taxon>
        <taxon>Flavobacteriaceae</taxon>
        <taxon>Croceitalea</taxon>
    </lineage>
</organism>
<dbReference type="InterPro" id="IPR011042">
    <property type="entry name" value="6-blade_b-propeller_TolB-like"/>
</dbReference>
<dbReference type="OrthoDB" id="9797498at2"/>
<dbReference type="STRING" id="1300341.I595_54"/>
<proteinExistence type="predicted"/>
<feature type="domain" description="SnoaL-like" evidence="2">
    <location>
        <begin position="293"/>
        <end position="389"/>
    </location>
</feature>
<evidence type="ECO:0000259" key="2">
    <source>
        <dbReference type="Pfam" id="PF12680"/>
    </source>
</evidence>
<dbReference type="SUPFAM" id="SSF69304">
    <property type="entry name" value="Tricorn protease N-terminal domain"/>
    <property type="match status" value="1"/>
</dbReference>
<dbReference type="Pfam" id="PF12680">
    <property type="entry name" value="SnoaL_2"/>
    <property type="match status" value="1"/>
</dbReference>
<feature type="signal peptide" evidence="1">
    <location>
        <begin position="1"/>
        <end position="18"/>
    </location>
</feature>
<dbReference type="Gene3D" id="2.120.10.30">
    <property type="entry name" value="TolB, C-terminal domain"/>
    <property type="match status" value="1"/>
</dbReference>
<evidence type="ECO:0000256" key="1">
    <source>
        <dbReference type="SAM" id="SignalP"/>
    </source>
</evidence>
<dbReference type="InterPro" id="IPR011659">
    <property type="entry name" value="WD40"/>
</dbReference>
<keyword evidence="4" id="KW-1185">Reference proteome</keyword>
<reference evidence="3 4" key="1">
    <citation type="submission" date="2015-09" db="EMBL/GenBank/DDBJ databases">
        <title>Genome sequence of the marine flavobacterium Croceitalea dokdonensis DOKDO 023 that contains proton- and sodium-pumping rhodopsins.</title>
        <authorList>
            <person name="Kwon S.-K."/>
            <person name="Lee H.K."/>
            <person name="Kwak M.-J."/>
            <person name="Kim J.F."/>
        </authorList>
    </citation>
    <scope>NUCLEOTIDE SEQUENCE [LARGE SCALE GENOMIC DNA]</scope>
    <source>
        <strain evidence="3 4">DOKDO 023</strain>
    </source>
</reference>
<keyword evidence="1" id="KW-0732">Signal</keyword>
<dbReference type="InterPro" id="IPR032710">
    <property type="entry name" value="NTF2-like_dom_sf"/>
</dbReference>
<dbReference type="EMBL" id="LDJX01000001">
    <property type="protein sequence ID" value="KPM33152.1"/>
    <property type="molecule type" value="Genomic_DNA"/>
</dbReference>
<evidence type="ECO:0000313" key="3">
    <source>
        <dbReference type="EMBL" id="KPM33152.1"/>
    </source>
</evidence>
<feature type="chain" id="PRO_5006134676" description="SnoaL-like domain-containing protein" evidence="1">
    <location>
        <begin position="19"/>
        <end position="394"/>
    </location>
</feature>
<comment type="caution">
    <text evidence="3">The sequence shown here is derived from an EMBL/GenBank/DDBJ whole genome shotgun (WGS) entry which is preliminary data.</text>
</comment>
<dbReference type="Gene3D" id="3.10.450.50">
    <property type="match status" value="1"/>
</dbReference>
<dbReference type="RefSeq" id="WP_157449601.1">
    <property type="nucleotide sequence ID" value="NZ_LDJX01000001.1"/>
</dbReference>
<sequence length="394" mass="44642">MKKYVAFFWLTTTALVYAQADTEIYLFDLTNTTSSITLTNPKNISNNEGYDNQPSFIDDDTIIFSSTRDNQTDILKFHITQGGAKTWITDTPTGSEYSPLKIPDKNEIAAIRLDLDGLQRLYRYDISTGLAKEMITDLKIGYHVWVNDQELVCTVLKENRMDLLLVDLKDASFKTVATDVGRSLHHIPGSDAISYINKTKDQWSIDSLNMTSLNTFKVANTYNNNEDICWLGPEILITGTGKGLAIQNVKENNGWEQVIFFEQEEIHHISRIAINKSGTRLAFVSEVSPRTIVQQQLDAYNARNIDGFLDAFSENVELYTYPEHLRGTGKGYLRKQYESFFETTPDLHCELKNRIVEGNTVIDHELVTANGKSFTAVAIYEVENGKIAKVTFIR</sequence>
<dbReference type="InterPro" id="IPR037401">
    <property type="entry name" value="SnoaL-like"/>
</dbReference>
<gene>
    <name evidence="3" type="ORF">I595_54</name>
</gene>
<dbReference type="SUPFAM" id="SSF54427">
    <property type="entry name" value="NTF2-like"/>
    <property type="match status" value="1"/>
</dbReference>
<dbReference type="Pfam" id="PF07676">
    <property type="entry name" value="PD40"/>
    <property type="match status" value="1"/>
</dbReference>
<name>A0A0P7A8D6_9FLAO</name>
<dbReference type="AlphaFoldDB" id="A0A0P7A8D6"/>
<dbReference type="Proteomes" id="UP000050280">
    <property type="component" value="Unassembled WGS sequence"/>
</dbReference>
<evidence type="ECO:0000313" key="4">
    <source>
        <dbReference type="Proteomes" id="UP000050280"/>
    </source>
</evidence>
<protein>
    <recommendedName>
        <fullName evidence="2">SnoaL-like domain-containing protein</fullName>
    </recommendedName>
</protein>